<proteinExistence type="inferred from homology"/>
<dbReference type="SUPFAM" id="SSF161098">
    <property type="entry name" value="MetI-like"/>
    <property type="match status" value="1"/>
</dbReference>
<dbReference type="AlphaFoldDB" id="A0A8I0LC25"/>
<keyword evidence="4 6" id="KW-1133">Transmembrane helix</keyword>
<name>A0A8I0LC25_9CORY</name>
<organism evidence="8 9">
    <name type="scientific">Corynebacterium gallinarum</name>
    <dbReference type="NCBI Taxonomy" id="2762214"/>
    <lineage>
        <taxon>Bacteria</taxon>
        <taxon>Bacillati</taxon>
        <taxon>Actinomycetota</taxon>
        <taxon>Actinomycetes</taxon>
        <taxon>Mycobacteriales</taxon>
        <taxon>Corynebacteriaceae</taxon>
        <taxon>Corynebacterium</taxon>
    </lineage>
</organism>
<dbReference type="PROSITE" id="PS50928">
    <property type="entry name" value="ABC_TM1"/>
    <property type="match status" value="1"/>
</dbReference>
<dbReference type="InterPro" id="IPR051204">
    <property type="entry name" value="ABC_transp_perm/SBD"/>
</dbReference>
<dbReference type="EMBL" id="JACSPR010000003">
    <property type="protein sequence ID" value="MBD8029911.1"/>
    <property type="molecule type" value="Genomic_DNA"/>
</dbReference>
<feature type="transmembrane region" description="Helical" evidence="6">
    <location>
        <begin position="48"/>
        <end position="72"/>
    </location>
</feature>
<comment type="caution">
    <text evidence="8">The sequence shown here is derived from an EMBL/GenBank/DDBJ whole genome shotgun (WGS) entry which is preliminary data.</text>
</comment>
<dbReference type="PANTHER" id="PTHR30177:SF4">
    <property type="entry name" value="OSMOPROTECTANT IMPORT PERMEASE PROTEIN OSMW"/>
    <property type="match status" value="1"/>
</dbReference>
<dbReference type="Gene3D" id="1.10.3720.10">
    <property type="entry name" value="MetI-like"/>
    <property type="match status" value="1"/>
</dbReference>
<dbReference type="Pfam" id="PF00528">
    <property type="entry name" value="BPD_transp_1"/>
    <property type="match status" value="1"/>
</dbReference>
<dbReference type="InterPro" id="IPR035906">
    <property type="entry name" value="MetI-like_sf"/>
</dbReference>
<sequence length="228" mass="24578">MNWLSQNYPWVIELTWIHLWLTLPAVLLSLAIAIPLGWTAHRWRIGGALLPLVGVLYAIPSLPLFVLVPVLFGTGLRSPVTMVAVLTLYGVAILTRTVADGFSSVPLHVRKAATAVGYSTARRFWSVEFPLALPVIIAGLRVVVVSTVSLVTVGSVVGIQSLGTLFTDGFQRGIIAEVVTGVVLTIALALILDACCVLAQRLLLPWSTTRKTTRATRPARTPRPAEVD</sequence>
<evidence type="ECO:0000313" key="9">
    <source>
        <dbReference type="Proteomes" id="UP000650224"/>
    </source>
</evidence>
<comment type="subcellular location">
    <subcellularLocation>
        <location evidence="6">Cell membrane</location>
        <topology evidence="6">Multi-pass membrane protein</topology>
    </subcellularLocation>
    <subcellularLocation>
        <location evidence="1">Membrane</location>
        <topology evidence="1">Multi-pass membrane protein</topology>
    </subcellularLocation>
</comment>
<evidence type="ECO:0000256" key="1">
    <source>
        <dbReference type="ARBA" id="ARBA00004141"/>
    </source>
</evidence>
<keyword evidence="9" id="KW-1185">Reference proteome</keyword>
<dbReference type="RefSeq" id="WP_191733129.1">
    <property type="nucleotide sequence ID" value="NZ_JACSPR010000003.1"/>
</dbReference>
<keyword evidence="2 6" id="KW-0813">Transport</keyword>
<feature type="transmembrane region" description="Helical" evidence="6">
    <location>
        <begin position="179"/>
        <end position="204"/>
    </location>
</feature>
<dbReference type="GO" id="GO:0055085">
    <property type="term" value="P:transmembrane transport"/>
    <property type="evidence" value="ECO:0007669"/>
    <property type="project" value="InterPro"/>
</dbReference>
<evidence type="ECO:0000256" key="2">
    <source>
        <dbReference type="ARBA" id="ARBA00022448"/>
    </source>
</evidence>
<comment type="similarity">
    <text evidence="6">Belongs to the binding-protein-dependent transport system permease family.</text>
</comment>
<feature type="transmembrane region" description="Helical" evidence="6">
    <location>
        <begin position="16"/>
        <end position="36"/>
    </location>
</feature>
<dbReference type="PANTHER" id="PTHR30177">
    <property type="entry name" value="GLYCINE BETAINE/L-PROLINE TRANSPORT SYSTEM PERMEASE PROTEIN PROW"/>
    <property type="match status" value="1"/>
</dbReference>
<dbReference type="GO" id="GO:0031460">
    <property type="term" value="P:glycine betaine transport"/>
    <property type="evidence" value="ECO:0007669"/>
    <property type="project" value="TreeGrafter"/>
</dbReference>
<evidence type="ECO:0000256" key="3">
    <source>
        <dbReference type="ARBA" id="ARBA00022692"/>
    </source>
</evidence>
<evidence type="ECO:0000256" key="6">
    <source>
        <dbReference type="RuleBase" id="RU363032"/>
    </source>
</evidence>
<keyword evidence="3 6" id="KW-0812">Transmembrane</keyword>
<protein>
    <submittedName>
        <fullName evidence="8">ABC transporter permease subunit</fullName>
    </submittedName>
</protein>
<keyword evidence="5 6" id="KW-0472">Membrane</keyword>
<evidence type="ECO:0000256" key="4">
    <source>
        <dbReference type="ARBA" id="ARBA00022989"/>
    </source>
</evidence>
<gene>
    <name evidence="8" type="ORF">H9627_06145</name>
</gene>
<dbReference type="CDD" id="cd06261">
    <property type="entry name" value="TM_PBP2"/>
    <property type="match status" value="1"/>
</dbReference>
<evidence type="ECO:0000313" key="8">
    <source>
        <dbReference type="EMBL" id="MBD8029911.1"/>
    </source>
</evidence>
<feature type="transmembrane region" description="Helical" evidence="6">
    <location>
        <begin position="78"/>
        <end position="99"/>
    </location>
</feature>
<evidence type="ECO:0000259" key="7">
    <source>
        <dbReference type="PROSITE" id="PS50928"/>
    </source>
</evidence>
<feature type="transmembrane region" description="Helical" evidence="6">
    <location>
        <begin position="131"/>
        <end position="159"/>
    </location>
</feature>
<dbReference type="GO" id="GO:0005886">
    <property type="term" value="C:plasma membrane"/>
    <property type="evidence" value="ECO:0007669"/>
    <property type="project" value="UniProtKB-SubCell"/>
</dbReference>
<accession>A0A8I0LC25</accession>
<dbReference type="Proteomes" id="UP000650224">
    <property type="component" value="Unassembled WGS sequence"/>
</dbReference>
<feature type="domain" description="ABC transmembrane type-1" evidence="7">
    <location>
        <begin position="15"/>
        <end position="196"/>
    </location>
</feature>
<evidence type="ECO:0000256" key="5">
    <source>
        <dbReference type="ARBA" id="ARBA00023136"/>
    </source>
</evidence>
<dbReference type="InterPro" id="IPR000515">
    <property type="entry name" value="MetI-like"/>
</dbReference>
<reference evidence="8 9" key="1">
    <citation type="submission" date="2020-08" db="EMBL/GenBank/DDBJ databases">
        <title>A Genomic Blueprint of the Chicken Gut Microbiome.</title>
        <authorList>
            <person name="Gilroy R."/>
            <person name="Ravi A."/>
            <person name="Getino M."/>
            <person name="Pursley I."/>
            <person name="Horton D.L."/>
            <person name="Alikhan N.-F."/>
            <person name="Baker D."/>
            <person name="Gharbi K."/>
            <person name="Hall N."/>
            <person name="Watson M."/>
            <person name="Adriaenssens E.M."/>
            <person name="Foster-Nyarko E."/>
            <person name="Jarju S."/>
            <person name="Secka A."/>
            <person name="Antonio M."/>
            <person name="Oren A."/>
            <person name="Chaudhuri R."/>
            <person name="La Ragione R.M."/>
            <person name="Hildebrand F."/>
            <person name="Pallen M.J."/>
        </authorList>
    </citation>
    <scope>NUCLEOTIDE SEQUENCE [LARGE SCALE GENOMIC DNA]</scope>
    <source>
        <strain evidence="8 9">Sa1YVA5</strain>
    </source>
</reference>